<evidence type="ECO:0000256" key="2">
    <source>
        <dbReference type="ARBA" id="ARBA00006971"/>
    </source>
</evidence>
<dbReference type="SMART" id="SM00244">
    <property type="entry name" value="PHB"/>
    <property type="match status" value="1"/>
</dbReference>
<comment type="subunit">
    <text evidence="6">HflC and HflK may interact to form a multimeric complex.</text>
</comment>
<dbReference type="PATRIC" id="fig|1123069.3.peg.1292"/>
<evidence type="ECO:0000256" key="7">
    <source>
        <dbReference type="SAM" id="Coils"/>
    </source>
</evidence>
<dbReference type="PANTHER" id="PTHR43327:SF2">
    <property type="entry name" value="MODULATOR OF FTSH PROTEASE HFLK"/>
    <property type="match status" value="1"/>
</dbReference>
<evidence type="ECO:0000256" key="1">
    <source>
        <dbReference type="ARBA" id="ARBA00004167"/>
    </source>
</evidence>
<dbReference type="HOGENOM" id="CLU_039173_1_0_5"/>
<dbReference type="CDD" id="cd03404">
    <property type="entry name" value="SPFH_HflK"/>
    <property type="match status" value="1"/>
</dbReference>
<dbReference type="InterPro" id="IPR010201">
    <property type="entry name" value="HflK"/>
</dbReference>
<accession>S9S8M2</accession>
<feature type="region of interest" description="Disordered" evidence="8">
    <location>
        <begin position="1"/>
        <end position="49"/>
    </location>
</feature>
<keyword evidence="5" id="KW-0472">Membrane</keyword>
<comment type="similarity">
    <text evidence="2 6">Belongs to the band 7/mec-2 family. HflK subfamily.</text>
</comment>
<evidence type="ECO:0000256" key="8">
    <source>
        <dbReference type="SAM" id="MobiDB-lite"/>
    </source>
</evidence>
<evidence type="ECO:0000256" key="5">
    <source>
        <dbReference type="ARBA" id="ARBA00023136"/>
    </source>
</evidence>
<keyword evidence="10" id="KW-0378">Hydrolase</keyword>
<feature type="region of interest" description="Disordered" evidence="8">
    <location>
        <begin position="406"/>
        <end position="428"/>
    </location>
</feature>
<feature type="compositionally biased region" description="Gly residues" evidence="8">
    <location>
        <begin position="1"/>
        <end position="19"/>
    </location>
</feature>
<keyword evidence="7" id="KW-0175">Coiled coil</keyword>
<keyword evidence="4" id="KW-1133">Transmembrane helix</keyword>
<evidence type="ECO:0000256" key="6">
    <source>
        <dbReference type="RuleBase" id="RU364113"/>
    </source>
</evidence>
<dbReference type="GO" id="GO:0006508">
    <property type="term" value="P:proteolysis"/>
    <property type="evidence" value="ECO:0007669"/>
    <property type="project" value="UniProtKB-KW"/>
</dbReference>
<dbReference type="InterPro" id="IPR050710">
    <property type="entry name" value="Band7/mec-2_domain"/>
</dbReference>
<evidence type="ECO:0000313" key="11">
    <source>
        <dbReference type="Proteomes" id="UP000015346"/>
    </source>
</evidence>
<dbReference type="Proteomes" id="UP000015346">
    <property type="component" value="Unassembled WGS sequence"/>
</dbReference>
<reference evidence="10 11" key="1">
    <citation type="journal article" date="2013" name="Stand. Genomic Sci.">
        <title>Genome sequence of the reddish-pigmented Rubellimicrobium thermophilum type strain (DSM 16684(T)), a member of the Roseobacter clade.</title>
        <authorList>
            <person name="Fiebig A."/>
            <person name="Riedel T."/>
            <person name="Gronow S."/>
            <person name="Petersen J."/>
            <person name="Klenk H.P."/>
            <person name="Goker M."/>
        </authorList>
    </citation>
    <scope>NUCLEOTIDE SEQUENCE [LARGE SCALE GENOMIC DNA]</scope>
    <source>
        <strain evidence="10 11">DSM 16684</strain>
    </source>
</reference>
<gene>
    <name evidence="10" type="ORF">ruthe_01320</name>
</gene>
<evidence type="ECO:0000259" key="9">
    <source>
        <dbReference type="SMART" id="SM00244"/>
    </source>
</evidence>
<evidence type="ECO:0000313" key="10">
    <source>
        <dbReference type="EMBL" id="EPX86505.1"/>
    </source>
</evidence>
<dbReference type="OrthoDB" id="9779595at2"/>
<comment type="caution">
    <text evidence="10">The sequence shown here is derived from an EMBL/GenBank/DDBJ whole genome shotgun (WGS) entry which is preliminary data.</text>
</comment>
<dbReference type="EMBL" id="AOLV01000010">
    <property type="protein sequence ID" value="EPX86505.1"/>
    <property type="molecule type" value="Genomic_DNA"/>
</dbReference>
<evidence type="ECO:0000256" key="4">
    <source>
        <dbReference type="ARBA" id="ARBA00022989"/>
    </source>
</evidence>
<feature type="compositionally biased region" description="Basic and acidic residues" evidence="8">
    <location>
        <begin position="21"/>
        <end position="32"/>
    </location>
</feature>
<dbReference type="PANTHER" id="PTHR43327">
    <property type="entry name" value="STOMATIN-LIKE PROTEIN 2, MITOCHONDRIAL"/>
    <property type="match status" value="1"/>
</dbReference>
<protein>
    <recommendedName>
        <fullName evidence="6">Protein HflK</fullName>
    </recommendedName>
</protein>
<dbReference type="SUPFAM" id="SSF117892">
    <property type="entry name" value="Band 7/SPFH domain"/>
    <property type="match status" value="1"/>
</dbReference>
<keyword evidence="11" id="KW-1185">Reference proteome</keyword>
<dbReference type="RefSeq" id="WP_021097413.1">
    <property type="nucleotide sequence ID" value="NZ_KE557320.1"/>
</dbReference>
<name>S9S8M2_9RHOB</name>
<dbReference type="STRING" id="1123069.ruthe_01320"/>
<dbReference type="NCBIfam" id="TIGR01933">
    <property type="entry name" value="hflK"/>
    <property type="match status" value="1"/>
</dbReference>
<feature type="coiled-coil region" evidence="7">
    <location>
        <begin position="268"/>
        <end position="317"/>
    </location>
</feature>
<dbReference type="AlphaFoldDB" id="S9S8M2"/>
<feature type="domain" description="Band 7" evidence="9">
    <location>
        <begin position="102"/>
        <end position="276"/>
    </location>
</feature>
<evidence type="ECO:0000256" key="3">
    <source>
        <dbReference type="ARBA" id="ARBA00022692"/>
    </source>
</evidence>
<keyword evidence="10" id="KW-0645">Protease</keyword>
<comment type="subcellular location">
    <subcellularLocation>
        <location evidence="1">Membrane</location>
        <topology evidence="1">Single-pass membrane protein</topology>
    </subcellularLocation>
</comment>
<dbReference type="GO" id="GO:0008233">
    <property type="term" value="F:peptidase activity"/>
    <property type="evidence" value="ECO:0007669"/>
    <property type="project" value="UniProtKB-KW"/>
</dbReference>
<organism evidence="10 11">
    <name type="scientific">Rubellimicrobium thermophilum DSM 16684</name>
    <dbReference type="NCBI Taxonomy" id="1123069"/>
    <lineage>
        <taxon>Bacteria</taxon>
        <taxon>Pseudomonadati</taxon>
        <taxon>Pseudomonadota</taxon>
        <taxon>Alphaproteobacteria</taxon>
        <taxon>Rhodobacterales</taxon>
        <taxon>Roseobacteraceae</taxon>
        <taxon>Rubellimicrobium</taxon>
    </lineage>
</organism>
<sequence>MANGGPWGGGGRGGGYGGGGDDDHDRPDDRRPPPLRRPGDGPPIPDIDRLVNRGREQLRVLMGGRGAPSRPSGGVGGGGGPKVTRGTMLLGGLALVGLWAFMSFYTVRPEEQSVELFLGRAYAVGQPGLNFAPWPLVTYTVVNVTSERTESIGASSSPTTSTSAENSGLMLTTDANIVDIGFQVVWNVSDPQQLLFNIRDPELTVRAVSESVMREIIAASNLAPILNRDRGIIADTARERIQATLDAYQSGIRILRVNLQRADPPAEVIDAFRAVQAAEQERDRLQRQADAYANRVLAESRGQAAQIIEQAEAYRAQTVNNALGQASRFSAVLAEYRNAEEITRERLYIETMERVLGDVDKIILDPAVAGAGGNGGQGVVPFLPLDRLMRAPQGAGAAAMAATGSVPLPPQTGSASPAAMDMNTGTGN</sequence>
<dbReference type="Gene3D" id="3.30.479.30">
    <property type="entry name" value="Band 7 domain"/>
    <property type="match status" value="1"/>
</dbReference>
<keyword evidence="3" id="KW-0812">Transmembrane</keyword>
<dbReference type="InterPro" id="IPR001107">
    <property type="entry name" value="Band_7"/>
</dbReference>
<dbReference type="GO" id="GO:0016020">
    <property type="term" value="C:membrane"/>
    <property type="evidence" value="ECO:0007669"/>
    <property type="project" value="UniProtKB-SubCell"/>
</dbReference>
<dbReference type="Pfam" id="PF01145">
    <property type="entry name" value="Band_7"/>
    <property type="match status" value="1"/>
</dbReference>
<proteinExistence type="inferred from homology"/>
<comment type="function">
    <text evidence="6">HflC and HflK could encode or regulate a protease.</text>
</comment>
<dbReference type="InterPro" id="IPR036013">
    <property type="entry name" value="Band_7/SPFH_dom_sf"/>
</dbReference>